<evidence type="ECO:0000259" key="1">
    <source>
        <dbReference type="Pfam" id="PF24793"/>
    </source>
</evidence>
<dbReference type="RefSeq" id="WP_249914830.1">
    <property type="nucleotide sequence ID" value="NZ_JAMGBB010000001.1"/>
</dbReference>
<sequence>MKIGLIVDDLGLARWQADALACLPADCEFLVYNCTNSGPSRRSLGHAFYYALNMLSLRTGMSARVALPDELKILAKTDFKAEFEGSWQCLPEPLLRRIAADRPSVLIKFGMGLLLVPPKSDLPVPILSYHHGDPRAFRGRPAGFYELLTGSDVIGQVVQILSNNLDAGEIVAYGETKCHGHSYRRTMLEAYRCSPLLLRAAVDNAVNEVRVPITPSGKVYRLPSNGLVVRFAANRLINLARHWAYGAMVEKVWQVAEAAAPRDGEAGSLLRFPDRASWHVIQCPRQYRFLADPFFYPNEKGLLVEGLNKATNLGEILHVDETAEILSSGKAGRHFSYPATINENGQDYMVPEISEWSSANIYRLSRSGSEDLGELDVPGRPRLIDPTIFSNNHGIFLFANDDGEGDSVLRLWHASSLFARFAEHPASPIRISPAGSRMAGAIHVAADGNCYRFGQDLRRDYGDGLIMFRIDTLTPSAYQEARIGSVRLSGVRGPHTLNVRDGRMIFDFYSNRFTPWAGVRRLKARAARRAN</sequence>
<accession>A0ABT0S7U2</accession>
<dbReference type="Gene3D" id="3.40.50.170">
    <property type="entry name" value="Formyl transferase, N-terminal domain"/>
    <property type="match status" value="1"/>
</dbReference>
<dbReference type="SUPFAM" id="SSF53328">
    <property type="entry name" value="Formyltransferase"/>
    <property type="match status" value="1"/>
</dbReference>
<name>A0ABT0S7U2_9SPHN</name>
<evidence type="ECO:0000313" key="3">
    <source>
        <dbReference type="Proteomes" id="UP001165383"/>
    </source>
</evidence>
<dbReference type="EMBL" id="JAMGBB010000001">
    <property type="protein sequence ID" value="MCL6740397.1"/>
    <property type="molecule type" value="Genomic_DNA"/>
</dbReference>
<dbReference type="Pfam" id="PF24793">
    <property type="entry name" value="GINT1_N"/>
    <property type="match status" value="1"/>
</dbReference>
<protein>
    <recommendedName>
        <fullName evidence="1">Glucosamine inositolphosphorylceramide transferase 1 N-terminal domain-containing protein</fullName>
    </recommendedName>
</protein>
<proteinExistence type="predicted"/>
<evidence type="ECO:0000313" key="2">
    <source>
        <dbReference type="EMBL" id="MCL6740397.1"/>
    </source>
</evidence>
<comment type="caution">
    <text evidence="2">The sequence shown here is derived from an EMBL/GenBank/DDBJ whole genome shotgun (WGS) entry which is preliminary data.</text>
</comment>
<dbReference type="InterPro" id="IPR056442">
    <property type="entry name" value="GINT1_N"/>
</dbReference>
<dbReference type="Proteomes" id="UP001165383">
    <property type="component" value="Unassembled WGS sequence"/>
</dbReference>
<dbReference type="InterPro" id="IPR036477">
    <property type="entry name" value="Formyl_transf_N_sf"/>
</dbReference>
<keyword evidence="3" id="KW-1185">Reference proteome</keyword>
<reference evidence="2" key="1">
    <citation type="submission" date="2022-05" db="EMBL/GenBank/DDBJ databases">
        <authorList>
            <person name="Jo J.-H."/>
            <person name="Im W.-T."/>
        </authorList>
    </citation>
    <scope>NUCLEOTIDE SEQUENCE</scope>
    <source>
        <strain evidence="2">RB56-2</strain>
    </source>
</reference>
<organism evidence="2 3">
    <name type="scientific">Sphingomonas brevis</name>
    <dbReference type="NCBI Taxonomy" id="2908206"/>
    <lineage>
        <taxon>Bacteria</taxon>
        <taxon>Pseudomonadati</taxon>
        <taxon>Pseudomonadota</taxon>
        <taxon>Alphaproteobacteria</taxon>
        <taxon>Sphingomonadales</taxon>
        <taxon>Sphingomonadaceae</taxon>
        <taxon>Sphingomonas</taxon>
    </lineage>
</organism>
<feature type="domain" description="Glucosamine inositolphosphorylceramide transferase 1 N-terminal" evidence="1">
    <location>
        <begin position="287"/>
        <end position="484"/>
    </location>
</feature>
<gene>
    <name evidence="2" type="ORF">LZ518_04540</name>
</gene>